<dbReference type="RefSeq" id="WP_043084021.1">
    <property type="nucleotide sequence ID" value="NZ_CBCSIS010000003.1"/>
</dbReference>
<keyword evidence="4" id="KW-1185">Reference proteome</keyword>
<feature type="chain" id="PRO_5015029638" evidence="1">
    <location>
        <begin position="21"/>
        <end position="158"/>
    </location>
</feature>
<dbReference type="EMBL" id="LDZF01000012">
    <property type="protein sequence ID" value="KMK13254.1"/>
    <property type="molecule type" value="Genomic_DNA"/>
</dbReference>
<keyword evidence="1" id="KW-0732">Signal</keyword>
<dbReference type="PANTHER" id="PTHR34309:SF10">
    <property type="entry name" value="SLR1406 PROTEIN"/>
    <property type="match status" value="1"/>
</dbReference>
<dbReference type="InterPro" id="IPR052517">
    <property type="entry name" value="GlcG_carb_metab_protein"/>
</dbReference>
<dbReference type="Gene3D" id="3.30.450.150">
    <property type="entry name" value="Haem-degrading domain"/>
    <property type="match status" value="1"/>
</dbReference>
<dbReference type="Proteomes" id="UP000036196">
    <property type="component" value="Unassembled WGS sequence"/>
</dbReference>
<accession>A0A089PRH1</accession>
<dbReference type="EMBL" id="JAVDNV010000024">
    <property type="protein sequence ID" value="MDQ2312085.1"/>
    <property type="molecule type" value="Genomic_DNA"/>
</dbReference>
<dbReference type="OrthoDB" id="9800768at2"/>
<dbReference type="eggNOG" id="COG3193">
    <property type="taxonomic scope" value="Bacteria"/>
</dbReference>
<dbReference type="InterPro" id="IPR038084">
    <property type="entry name" value="PduO/GlcC-like_sf"/>
</dbReference>
<dbReference type="SUPFAM" id="SSF143744">
    <property type="entry name" value="GlcG-like"/>
    <property type="match status" value="1"/>
</dbReference>
<evidence type="ECO:0000256" key="1">
    <source>
        <dbReference type="SAM" id="SignalP"/>
    </source>
</evidence>
<dbReference type="InterPro" id="IPR005624">
    <property type="entry name" value="PduO/GlcC-like"/>
</dbReference>
<dbReference type="KEGG" id="pge:LG71_17055"/>
<reference evidence="2 4" key="1">
    <citation type="submission" date="2015-05" db="EMBL/GenBank/DDBJ databases">
        <title>Genome sequences of Pluralibacter gergoviae.</title>
        <authorList>
            <person name="Greninger A.L."/>
            <person name="Miller S."/>
        </authorList>
    </citation>
    <scope>NUCLEOTIDE SEQUENCE [LARGE SCALE GENOMIC DNA]</scope>
    <source>
        <strain evidence="2 4">JS81F13</strain>
    </source>
</reference>
<gene>
    <name evidence="2" type="ORF">ABW06_13200</name>
    <name evidence="3" type="ORF">RBJ30_23770</name>
</gene>
<proteinExistence type="predicted"/>
<dbReference type="PATRIC" id="fig|61647.14.peg.681"/>
<name>A0A089PRH1_PLUGE</name>
<reference evidence="3" key="2">
    <citation type="submission" date="2023-08" db="EMBL/GenBank/DDBJ databases">
        <title>WGS of pathogenic bacterial species, Los Angeles County Public Health Laboratories.</title>
        <authorList>
            <person name="Garrigues J.M."/>
            <person name="Green N.M."/>
        </authorList>
    </citation>
    <scope>NUCLEOTIDE SEQUENCE</scope>
    <source>
        <strain evidence="3">LACPHL-BACT-2023-00068</strain>
    </source>
</reference>
<comment type="caution">
    <text evidence="2">The sequence shown here is derived from an EMBL/GenBank/DDBJ whole genome shotgun (WGS) entry which is preliminary data.</text>
</comment>
<dbReference type="Proteomes" id="UP001236270">
    <property type="component" value="Unassembled WGS sequence"/>
</dbReference>
<evidence type="ECO:0000313" key="2">
    <source>
        <dbReference type="EMBL" id="KMK13254.1"/>
    </source>
</evidence>
<evidence type="ECO:0000313" key="3">
    <source>
        <dbReference type="EMBL" id="MDQ2312085.1"/>
    </source>
</evidence>
<protein>
    <submittedName>
        <fullName evidence="3">Heme-binding protein</fullName>
    </submittedName>
</protein>
<dbReference type="AlphaFoldDB" id="A0A089PRH1"/>
<dbReference type="STRING" id="61647.LG71_17055"/>
<feature type="signal peptide" evidence="1">
    <location>
        <begin position="1"/>
        <end position="20"/>
    </location>
</feature>
<organism evidence="2 4">
    <name type="scientific">Pluralibacter gergoviae</name>
    <name type="common">Enterobacter gergoviae</name>
    <dbReference type="NCBI Taxonomy" id="61647"/>
    <lineage>
        <taxon>Bacteria</taxon>
        <taxon>Pseudomonadati</taxon>
        <taxon>Pseudomonadota</taxon>
        <taxon>Gammaproteobacteria</taxon>
        <taxon>Enterobacterales</taxon>
        <taxon>Enterobacteriaceae</taxon>
        <taxon>Pluralibacter</taxon>
    </lineage>
</organism>
<dbReference type="Pfam" id="PF03928">
    <property type="entry name" value="HbpS-like"/>
    <property type="match status" value="1"/>
</dbReference>
<dbReference type="GeneID" id="61384956"/>
<dbReference type="PANTHER" id="PTHR34309">
    <property type="entry name" value="SLR1406 PROTEIN"/>
    <property type="match status" value="1"/>
</dbReference>
<sequence>MKLIPALIAGAALIGTAAHAAEPARQVSVLSHQQAHLLLDKAEQIITGHKIGGVVVVVDAFGQTIAFDRLDGATLANSELAPKKAHAAAAFGAPTASFQKKIAEGNVGVLGNPVVVPLPGGQPVKVNGVVIGAIGVSTPDGNVDEEAATGALAALNAG</sequence>
<evidence type="ECO:0000313" key="4">
    <source>
        <dbReference type="Proteomes" id="UP000036196"/>
    </source>
</evidence>